<sequence>MYGVHKRAHKLLDIDRYYLMVTETLRCTVCCLNHLATSQTVLHQLGLPRQRKFRLILTPKHACDIRVIRMLRERTLGNSPTRLVKQLKENHSEEWLDLLVDCLGECAAFANQPSLFPVACQDPP</sequence>
<protein>
    <submittedName>
        <fullName evidence="1">Uncharacterized protein</fullName>
    </submittedName>
</protein>
<reference evidence="1" key="1">
    <citation type="submission" date="2021-05" db="EMBL/GenBank/DDBJ databases">
        <authorList>
            <person name="Pan Q."/>
            <person name="Jouanno E."/>
            <person name="Zahm M."/>
            <person name="Klopp C."/>
            <person name="Cabau C."/>
            <person name="Louis A."/>
            <person name="Berthelot C."/>
            <person name="Parey E."/>
            <person name="Roest Crollius H."/>
            <person name="Montfort J."/>
            <person name="Robinson-Rechavi M."/>
            <person name="Bouchez O."/>
            <person name="Lampietro C."/>
            <person name="Lopez Roques C."/>
            <person name="Donnadieu C."/>
            <person name="Postlethwait J."/>
            <person name="Bobe J."/>
            <person name="Dillon D."/>
            <person name="Chandos A."/>
            <person name="von Hippel F."/>
            <person name="Guiguen Y."/>
        </authorList>
    </citation>
    <scope>NUCLEOTIDE SEQUENCE</scope>
    <source>
        <strain evidence="1">YG-Jan2019</strain>
    </source>
</reference>
<accession>A0ACC2G5E0</accession>
<gene>
    <name evidence="1" type="ORF">DPEC_G00208900</name>
</gene>
<keyword evidence="2" id="KW-1185">Reference proteome</keyword>
<evidence type="ECO:0000313" key="1">
    <source>
        <dbReference type="EMBL" id="KAJ7998816.1"/>
    </source>
</evidence>
<proteinExistence type="predicted"/>
<comment type="caution">
    <text evidence="1">The sequence shown here is derived from an EMBL/GenBank/DDBJ whole genome shotgun (WGS) entry which is preliminary data.</text>
</comment>
<dbReference type="Proteomes" id="UP001157502">
    <property type="component" value="Chromosome 17"/>
</dbReference>
<name>A0ACC2G5E0_DALPE</name>
<organism evidence="1 2">
    <name type="scientific">Dallia pectoralis</name>
    <name type="common">Alaska blackfish</name>
    <dbReference type="NCBI Taxonomy" id="75939"/>
    <lineage>
        <taxon>Eukaryota</taxon>
        <taxon>Metazoa</taxon>
        <taxon>Chordata</taxon>
        <taxon>Craniata</taxon>
        <taxon>Vertebrata</taxon>
        <taxon>Euteleostomi</taxon>
        <taxon>Actinopterygii</taxon>
        <taxon>Neopterygii</taxon>
        <taxon>Teleostei</taxon>
        <taxon>Protacanthopterygii</taxon>
        <taxon>Esociformes</taxon>
        <taxon>Umbridae</taxon>
        <taxon>Dallia</taxon>
    </lineage>
</organism>
<evidence type="ECO:0000313" key="2">
    <source>
        <dbReference type="Proteomes" id="UP001157502"/>
    </source>
</evidence>
<dbReference type="EMBL" id="CM055744">
    <property type="protein sequence ID" value="KAJ7998816.1"/>
    <property type="molecule type" value="Genomic_DNA"/>
</dbReference>